<dbReference type="AlphaFoldDB" id="A0A5S3WUW3"/>
<proteinExistence type="predicted"/>
<name>A0A5S3WUW3_9GAMM</name>
<reference evidence="2" key="2">
    <citation type="submission" date="2019-06" db="EMBL/GenBank/DDBJ databases">
        <title>Co-occurence of chitin degradation, pigmentation and bioactivity in marine Pseudoalteromonas.</title>
        <authorList>
            <person name="Sonnenschein E.C."/>
            <person name="Bech P.K."/>
        </authorList>
    </citation>
    <scope>NUCLEOTIDE SEQUENCE [LARGE SCALE GENOMIC DNA]</scope>
    <source>
        <strain evidence="2">S2676</strain>
    </source>
</reference>
<accession>A0A5S3WUW3</accession>
<evidence type="ECO:0000313" key="1">
    <source>
        <dbReference type="EMBL" id="TMP33216.1"/>
    </source>
</evidence>
<reference evidence="1 2" key="1">
    <citation type="submission" date="2018-01" db="EMBL/GenBank/DDBJ databases">
        <authorList>
            <person name="Paulsen S."/>
            <person name="Gram L.K."/>
        </authorList>
    </citation>
    <scope>NUCLEOTIDE SEQUENCE [LARGE SCALE GENOMIC DNA]</scope>
    <source>
        <strain evidence="1 2">S2676</strain>
    </source>
</reference>
<gene>
    <name evidence="1" type="ORF">CWB99_00770</name>
</gene>
<protein>
    <submittedName>
        <fullName evidence="1">Uncharacterized protein</fullName>
    </submittedName>
</protein>
<sequence>MNHNALKRRVQAMIEFLKILFLSEFVLLTSGPITIDGQHEFRLTESVEALNYNARINIDVTAMVDEFLGTGVVEELDILSEKFPKGSVVVHLIESSAGDKITLRNVGYSTSKNSMDLSFKYPKNAELGKSYDTIIIESNVLLKEVVIGWANSK</sequence>
<evidence type="ECO:0000313" key="2">
    <source>
        <dbReference type="Proteomes" id="UP000310249"/>
    </source>
</evidence>
<dbReference type="Proteomes" id="UP000310249">
    <property type="component" value="Unassembled WGS sequence"/>
</dbReference>
<dbReference type="EMBL" id="PNCI01000001">
    <property type="protein sequence ID" value="TMP33216.1"/>
    <property type="molecule type" value="Genomic_DNA"/>
</dbReference>
<comment type="caution">
    <text evidence="1">The sequence shown here is derived from an EMBL/GenBank/DDBJ whole genome shotgun (WGS) entry which is preliminary data.</text>
</comment>
<organism evidence="1 2">
    <name type="scientific">Pseudoalteromonas rubra</name>
    <dbReference type="NCBI Taxonomy" id="43658"/>
    <lineage>
        <taxon>Bacteria</taxon>
        <taxon>Pseudomonadati</taxon>
        <taxon>Pseudomonadota</taxon>
        <taxon>Gammaproteobacteria</taxon>
        <taxon>Alteromonadales</taxon>
        <taxon>Pseudoalteromonadaceae</taxon>
        <taxon>Pseudoalteromonas</taxon>
    </lineage>
</organism>